<proteinExistence type="predicted"/>
<dbReference type="Proteomes" id="UP001190700">
    <property type="component" value="Unassembled WGS sequence"/>
</dbReference>
<comment type="caution">
    <text evidence="2">The sequence shown here is derived from an EMBL/GenBank/DDBJ whole genome shotgun (WGS) entry which is preliminary data.</text>
</comment>
<keyword evidence="3" id="KW-1185">Reference proteome</keyword>
<sequence length="84" mass="9912">MAREWANTVIRKDEEYADMDDQREMRQRVRSEDECKDEARARTEGRSPGSPAATSRCQRWSVHRVPQINGENNPVEYKNNHYTT</sequence>
<name>A0AAE0C5U4_9CHLO</name>
<accession>A0AAE0C5U4</accession>
<evidence type="ECO:0000313" key="3">
    <source>
        <dbReference type="Proteomes" id="UP001190700"/>
    </source>
</evidence>
<organism evidence="2 3">
    <name type="scientific">Cymbomonas tetramitiformis</name>
    <dbReference type="NCBI Taxonomy" id="36881"/>
    <lineage>
        <taxon>Eukaryota</taxon>
        <taxon>Viridiplantae</taxon>
        <taxon>Chlorophyta</taxon>
        <taxon>Pyramimonadophyceae</taxon>
        <taxon>Pyramimonadales</taxon>
        <taxon>Pyramimonadaceae</taxon>
        <taxon>Cymbomonas</taxon>
    </lineage>
</organism>
<feature type="compositionally biased region" description="Basic and acidic residues" evidence="1">
    <location>
        <begin position="16"/>
        <end position="45"/>
    </location>
</feature>
<protein>
    <submittedName>
        <fullName evidence="2">Uncharacterized protein</fullName>
    </submittedName>
</protein>
<feature type="region of interest" description="Disordered" evidence="1">
    <location>
        <begin position="16"/>
        <end position="84"/>
    </location>
</feature>
<reference evidence="2 3" key="1">
    <citation type="journal article" date="2015" name="Genome Biol. Evol.">
        <title>Comparative Genomics of a Bacterivorous Green Alga Reveals Evolutionary Causalities and Consequences of Phago-Mixotrophic Mode of Nutrition.</title>
        <authorList>
            <person name="Burns J.A."/>
            <person name="Paasch A."/>
            <person name="Narechania A."/>
            <person name="Kim E."/>
        </authorList>
    </citation>
    <scope>NUCLEOTIDE SEQUENCE [LARGE SCALE GENOMIC DNA]</scope>
    <source>
        <strain evidence="2 3">PLY_AMNH</strain>
    </source>
</reference>
<dbReference type="EMBL" id="LGRX02027680">
    <property type="protein sequence ID" value="KAK3248942.1"/>
    <property type="molecule type" value="Genomic_DNA"/>
</dbReference>
<gene>
    <name evidence="2" type="ORF">CYMTET_41613</name>
</gene>
<dbReference type="AlphaFoldDB" id="A0AAE0C5U4"/>
<evidence type="ECO:0000256" key="1">
    <source>
        <dbReference type="SAM" id="MobiDB-lite"/>
    </source>
</evidence>
<evidence type="ECO:0000313" key="2">
    <source>
        <dbReference type="EMBL" id="KAK3248942.1"/>
    </source>
</evidence>